<keyword evidence="5" id="KW-0862">Zinc</keyword>
<feature type="domain" description="Metallo-beta-lactamase" evidence="6">
    <location>
        <begin position="22"/>
        <end position="202"/>
    </location>
</feature>
<dbReference type="Pfam" id="PF00753">
    <property type="entry name" value="Lactamase_B"/>
    <property type="match status" value="1"/>
</dbReference>
<dbReference type="EMBL" id="CP123387">
    <property type="protein sequence ID" value="XCC97263.1"/>
    <property type="molecule type" value="Genomic_DNA"/>
</dbReference>
<dbReference type="GO" id="GO:0046872">
    <property type="term" value="F:metal ion binding"/>
    <property type="evidence" value="ECO:0007669"/>
    <property type="project" value="UniProtKB-KW"/>
</dbReference>
<keyword evidence="4" id="KW-0378">Hydrolase</keyword>
<dbReference type="InterPro" id="IPR001279">
    <property type="entry name" value="Metallo-B-lactamas"/>
</dbReference>
<comment type="cofactor">
    <cofactor evidence="1">
        <name>Zn(2+)</name>
        <dbReference type="ChEBI" id="CHEBI:29105"/>
    </cofactor>
</comment>
<dbReference type="PANTHER" id="PTHR42978:SF2">
    <property type="entry name" value="102 KBASES UNSTABLE REGION: FROM 1 TO 119443"/>
    <property type="match status" value="1"/>
</dbReference>
<keyword evidence="3" id="KW-0479">Metal-binding</keyword>
<accession>A0AAU8ARW4</accession>
<organism evidence="7">
    <name type="scientific">Alloyangia sp. H15</name>
    <dbReference type="NCBI Taxonomy" id="3029062"/>
    <lineage>
        <taxon>Bacteria</taxon>
        <taxon>Pseudomonadati</taxon>
        <taxon>Pseudomonadota</taxon>
        <taxon>Alphaproteobacteria</taxon>
        <taxon>Rhodobacterales</taxon>
        <taxon>Roseobacteraceae</taxon>
        <taxon>Alloyangia</taxon>
    </lineage>
</organism>
<dbReference type="SUPFAM" id="SSF56281">
    <property type="entry name" value="Metallo-hydrolase/oxidoreductase"/>
    <property type="match status" value="1"/>
</dbReference>
<dbReference type="Gene3D" id="3.60.15.10">
    <property type="entry name" value="Ribonuclease Z/Hydroxyacylglutathione hydrolase-like"/>
    <property type="match status" value="1"/>
</dbReference>
<gene>
    <name evidence="7" type="ORF">PVT71_24660</name>
</gene>
<evidence type="ECO:0000256" key="5">
    <source>
        <dbReference type="ARBA" id="ARBA00022833"/>
    </source>
</evidence>
<dbReference type="AlphaFoldDB" id="A0AAU8ARW4"/>
<comment type="similarity">
    <text evidence="2">Belongs to the metallo-beta-lactamase superfamily.</text>
</comment>
<geneLocation type="plasmid" evidence="7">
    <name>unnamed2</name>
</geneLocation>
<protein>
    <submittedName>
        <fullName evidence="7">MBL fold metallo-hydrolase</fullName>
    </submittedName>
</protein>
<dbReference type="InterPro" id="IPR051013">
    <property type="entry name" value="MBL_superfamily_lactonases"/>
</dbReference>
<evidence type="ECO:0000256" key="3">
    <source>
        <dbReference type="ARBA" id="ARBA00022723"/>
    </source>
</evidence>
<dbReference type="PANTHER" id="PTHR42978">
    <property type="entry name" value="QUORUM-QUENCHING LACTONASE YTNP-RELATED-RELATED"/>
    <property type="match status" value="1"/>
</dbReference>
<evidence type="ECO:0000313" key="7">
    <source>
        <dbReference type="EMBL" id="XCC97263.1"/>
    </source>
</evidence>
<dbReference type="RefSeq" id="WP_353476153.1">
    <property type="nucleotide sequence ID" value="NZ_CP123387.1"/>
</dbReference>
<dbReference type="GO" id="GO:0016787">
    <property type="term" value="F:hydrolase activity"/>
    <property type="evidence" value="ECO:0007669"/>
    <property type="project" value="UniProtKB-KW"/>
</dbReference>
<reference evidence="7" key="1">
    <citation type="submission" date="2023-02" db="EMBL/GenBank/DDBJ databases">
        <title>Description and genomic characterization of Salipiger bruguierae sp. nov., isolated from the sediment of mangrove plant Bruguiera sexangula.</title>
        <authorList>
            <person name="Long M."/>
        </authorList>
    </citation>
    <scope>NUCLEOTIDE SEQUENCE</scope>
    <source>
        <strain evidence="7">H15</strain>
        <plasmid evidence="7">unnamed2</plasmid>
    </source>
</reference>
<dbReference type="InterPro" id="IPR036866">
    <property type="entry name" value="RibonucZ/Hydroxyglut_hydro"/>
</dbReference>
<dbReference type="SMART" id="SM00849">
    <property type="entry name" value="Lactamase_B"/>
    <property type="match status" value="1"/>
</dbReference>
<name>A0AAU8ARW4_9RHOB</name>
<evidence type="ECO:0000256" key="2">
    <source>
        <dbReference type="ARBA" id="ARBA00007749"/>
    </source>
</evidence>
<evidence type="ECO:0000256" key="4">
    <source>
        <dbReference type="ARBA" id="ARBA00022801"/>
    </source>
</evidence>
<proteinExistence type="inferred from homology"/>
<evidence type="ECO:0000259" key="6">
    <source>
        <dbReference type="SMART" id="SM00849"/>
    </source>
</evidence>
<evidence type="ECO:0000256" key="1">
    <source>
        <dbReference type="ARBA" id="ARBA00001947"/>
    </source>
</evidence>
<keyword evidence="7" id="KW-0614">Plasmid</keyword>
<sequence>MAGYEILLSGFPGSISRGYLGWSTVSLLHTPEGPVLFDTGAHNDRPGLMAALRERGLDPEEIAAILPSHLHFDHIANAECFPNARLLLHEDLLDAFERYGPQDPAMPIFLVRQMLGAMPVAMLRDEPELWPGVRILRTPGHCEGHISLLLDRGEARTVLAQDAVKHRGELASGVSDMARDPVAARASIRRIRDLAEVVVPGHDVPLRVAKDELEPLAPLRSSVTCTINGSSMELTL</sequence>